<evidence type="ECO:0000313" key="2">
    <source>
        <dbReference type="Proteomes" id="UP000253998"/>
    </source>
</evidence>
<gene>
    <name evidence="1" type="ORF">DPV83_01900</name>
</gene>
<dbReference type="EMBL" id="QEPM01000001">
    <property type="protein sequence ID" value="RDE72395.1"/>
    <property type="molecule type" value="Genomic_DNA"/>
</dbReference>
<proteinExistence type="predicted"/>
<dbReference type="InterPro" id="IPR011009">
    <property type="entry name" value="Kinase-like_dom_sf"/>
</dbReference>
<dbReference type="Proteomes" id="UP000253998">
    <property type="component" value="Unassembled WGS sequence"/>
</dbReference>
<dbReference type="Gene3D" id="1.10.510.10">
    <property type="entry name" value="Transferase(Phosphotransferase) domain 1"/>
    <property type="match status" value="1"/>
</dbReference>
<dbReference type="SUPFAM" id="SSF56112">
    <property type="entry name" value="Protein kinase-like (PK-like)"/>
    <property type="match status" value="1"/>
</dbReference>
<sequence>MFVGNENMSQLSALSFEEYVQQILAEHKGERVYHFTYNDKDFWLKQPEQLHGVWHFLKPKPKQAFKNEIQSLQYLAEHDAPVPHLEMFGEDFLVLEDGGNSVAHWMGLHLSEQQKRAILLDAAVALATLHQQGLVHGRPAIRDILWRDGQVLFIDFEVNATKRALSKQKARDLLLFIYNLCREDELSDEIICDVMRKYRECCEPQEWLDMLSSVEHYRCIYYLLLPFKSIAKRDLIGVYRLYENVEQVKKEA</sequence>
<keyword evidence="1" id="KW-0418">Kinase</keyword>
<organism evidence="1 2">
    <name type="scientific">Aggregatibacter segnis</name>
    <dbReference type="NCBI Taxonomy" id="739"/>
    <lineage>
        <taxon>Bacteria</taxon>
        <taxon>Pseudomonadati</taxon>
        <taxon>Pseudomonadota</taxon>
        <taxon>Gammaproteobacteria</taxon>
        <taxon>Pasteurellales</taxon>
        <taxon>Pasteurellaceae</taxon>
        <taxon>Aggregatibacter</taxon>
    </lineage>
</organism>
<reference evidence="1 2" key="1">
    <citation type="submission" date="2018-05" db="EMBL/GenBank/DDBJ databases">
        <title>Draft Genome Sequences for a Diverse set of 7 Haemophilus Species.</title>
        <authorList>
            <person name="Nichols M."/>
            <person name="Topaz N."/>
            <person name="Wang X."/>
            <person name="Wang X."/>
            <person name="Boxrud D."/>
        </authorList>
    </citation>
    <scope>NUCLEOTIDE SEQUENCE [LARGE SCALE GENOMIC DNA]</scope>
    <source>
        <strain evidence="1 2">C2001002503</strain>
    </source>
</reference>
<evidence type="ECO:0000313" key="1">
    <source>
        <dbReference type="EMBL" id="RDE72395.1"/>
    </source>
</evidence>
<accession>A0A8B2UA49</accession>
<protein>
    <submittedName>
        <fullName evidence="1">Protein kinase family protein</fullName>
    </submittedName>
</protein>
<comment type="caution">
    <text evidence="1">The sequence shown here is derived from an EMBL/GenBank/DDBJ whole genome shotgun (WGS) entry which is preliminary data.</text>
</comment>
<dbReference type="Pfam" id="PF06293">
    <property type="entry name" value="Kdo"/>
    <property type="match status" value="1"/>
</dbReference>
<dbReference type="GO" id="GO:0016301">
    <property type="term" value="F:kinase activity"/>
    <property type="evidence" value="ECO:0007669"/>
    <property type="project" value="UniProtKB-KW"/>
</dbReference>
<keyword evidence="1" id="KW-0808">Transferase</keyword>
<dbReference type="AlphaFoldDB" id="A0A8B2UA49"/>
<name>A0A8B2UA49_9PAST</name>